<organism evidence="1 2">
    <name type="scientific">Candidatus Pullibacteroides excrementavium</name>
    <dbReference type="NCBI Taxonomy" id="2840905"/>
    <lineage>
        <taxon>Bacteria</taxon>
        <taxon>Pseudomonadati</taxon>
        <taxon>Bacteroidota</taxon>
        <taxon>Bacteroidia</taxon>
        <taxon>Bacteroidales</taxon>
        <taxon>Candidatus Pullibacteroides</taxon>
    </lineage>
</organism>
<gene>
    <name evidence="1" type="ORF">IAB08_01485</name>
</gene>
<sequence>LCLSCGKMAAAGETDSVLARDLLEKVYGTGLCIGQHPLNGRPLVLPEI</sequence>
<evidence type="ECO:0000313" key="1">
    <source>
        <dbReference type="EMBL" id="MBO8431952.1"/>
    </source>
</evidence>
<protein>
    <submittedName>
        <fullName evidence="1">ABC transporter ATP-binding protein</fullName>
    </submittedName>
</protein>
<reference evidence="1" key="1">
    <citation type="submission" date="2020-10" db="EMBL/GenBank/DDBJ databases">
        <authorList>
            <person name="Gilroy R."/>
        </authorList>
    </citation>
    <scope>NUCLEOTIDE SEQUENCE</scope>
    <source>
        <strain evidence="1">2889</strain>
    </source>
</reference>
<accession>A0A9D9DRG8</accession>
<keyword evidence="1" id="KW-0547">Nucleotide-binding</keyword>
<dbReference type="AlphaFoldDB" id="A0A9D9DRG8"/>
<proteinExistence type="predicted"/>
<dbReference type="GO" id="GO:0005524">
    <property type="term" value="F:ATP binding"/>
    <property type="evidence" value="ECO:0007669"/>
    <property type="project" value="UniProtKB-KW"/>
</dbReference>
<feature type="non-terminal residue" evidence="1">
    <location>
        <position position="1"/>
    </location>
</feature>
<name>A0A9D9DRG8_9BACT</name>
<evidence type="ECO:0000313" key="2">
    <source>
        <dbReference type="Proteomes" id="UP000823612"/>
    </source>
</evidence>
<keyword evidence="1" id="KW-0067">ATP-binding</keyword>
<reference evidence="1" key="2">
    <citation type="journal article" date="2021" name="PeerJ">
        <title>Extensive microbial diversity within the chicken gut microbiome revealed by metagenomics and culture.</title>
        <authorList>
            <person name="Gilroy R."/>
            <person name="Ravi A."/>
            <person name="Getino M."/>
            <person name="Pursley I."/>
            <person name="Horton D.L."/>
            <person name="Alikhan N.F."/>
            <person name="Baker D."/>
            <person name="Gharbi K."/>
            <person name="Hall N."/>
            <person name="Watson M."/>
            <person name="Adriaenssens E.M."/>
            <person name="Foster-Nyarko E."/>
            <person name="Jarju S."/>
            <person name="Secka A."/>
            <person name="Antonio M."/>
            <person name="Oren A."/>
            <person name="Chaudhuri R.R."/>
            <person name="La Ragione R."/>
            <person name="Hildebrand F."/>
            <person name="Pallen M.J."/>
        </authorList>
    </citation>
    <scope>NUCLEOTIDE SEQUENCE</scope>
    <source>
        <strain evidence="1">2889</strain>
    </source>
</reference>
<dbReference type="Proteomes" id="UP000823612">
    <property type="component" value="Unassembled WGS sequence"/>
</dbReference>
<dbReference type="EMBL" id="JADIMZ010000020">
    <property type="protein sequence ID" value="MBO8431952.1"/>
    <property type="molecule type" value="Genomic_DNA"/>
</dbReference>
<comment type="caution">
    <text evidence="1">The sequence shown here is derived from an EMBL/GenBank/DDBJ whole genome shotgun (WGS) entry which is preliminary data.</text>
</comment>